<protein>
    <recommendedName>
        <fullName evidence="2">Reverse transcriptase domain-containing protein</fullName>
    </recommendedName>
</protein>
<dbReference type="PaxDb" id="4097-A0A1S3XFW7"/>
<dbReference type="RefSeq" id="XP_016438733.1">
    <property type="nucleotide sequence ID" value="XM_016583247.1"/>
</dbReference>
<evidence type="ECO:0000259" key="2">
    <source>
        <dbReference type="PROSITE" id="PS50878"/>
    </source>
</evidence>
<gene>
    <name evidence="3" type="primary">LOC107764637</name>
</gene>
<dbReference type="PANTHER" id="PTHR46238:SF8">
    <property type="entry name" value="ENDONUCLEASE_EXONUCLEASE_PHOSPHATASE DOMAIN-CONTAINING PROTEIN"/>
    <property type="match status" value="1"/>
</dbReference>
<keyword evidence="1" id="KW-0175">Coiled coil</keyword>
<name>A0A1S3XFW7_TOBAC</name>
<dbReference type="InterPro" id="IPR000477">
    <property type="entry name" value="RT_dom"/>
</dbReference>
<dbReference type="PROSITE" id="PS50878">
    <property type="entry name" value="RT_POL"/>
    <property type="match status" value="1"/>
</dbReference>
<dbReference type="STRING" id="4097.A0A1S3XFW7"/>
<accession>A0A1S3XFW7</accession>
<evidence type="ECO:0000313" key="3">
    <source>
        <dbReference type="RefSeq" id="XP_016438733.1"/>
    </source>
</evidence>
<sequence>MEQSNEKQLQIQRLLDTIQRKGETIHNLEAQVSQLVEAFNAQQANIVNSSQKEHALDAEIEVLIEEEQTYVEKDQIGEKLVKRELKRKVPDNEARFTLPDWDQSRRNQKSSGQRSKLIQELSIDCAYLLCIAWKKYRESKKDLHMVFIDLEKAYDKVTREVLWRCLEVSGVPIAYIRVIKDMYEGASTRVRTAGGDSKYFPVEMGLHQGSALSPFLLALVLDVLMRHIQGRVPWLKVWRQTLESKGFKLSRSKTEYLECKFSDERHEEEVEVKIDTQVIPKRHSLKYLGSIIQGDHEIDEDVIHRIGAG</sequence>
<dbReference type="AlphaFoldDB" id="A0A1S3XFW7"/>
<dbReference type="KEGG" id="nta:107764637"/>
<organism evidence="3">
    <name type="scientific">Nicotiana tabacum</name>
    <name type="common">Common tobacco</name>
    <dbReference type="NCBI Taxonomy" id="4097"/>
    <lineage>
        <taxon>Eukaryota</taxon>
        <taxon>Viridiplantae</taxon>
        <taxon>Streptophyta</taxon>
        <taxon>Embryophyta</taxon>
        <taxon>Tracheophyta</taxon>
        <taxon>Spermatophyta</taxon>
        <taxon>Magnoliopsida</taxon>
        <taxon>eudicotyledons</taxon>
        <taxon>Gunneridae</taxon>
        <taxon>Pentapetalae</taxon>
        <taxon>asterids</taxon>
        <taxon>lamiids</taxon>
        <taxon>Solanales</taxon>
        <taxon>Solanaceae</taxon>
        <taxon>Nicotianoideae</taxon>
        <taxon>Nicotianeae</taxon>
        <taxon>Nicotiana</taxon>
    </lineage>
</organism>
<dbReference type="Pfam" id="PF00078">
    <property type="entry name" value="RVT_1"/>
    <property type="match status" value="1"/>
</dbReference>
<proteinExistence type="predicted"/>
<feature type="domain" description="Reverse transcriptase" evidence="2">
    <location>
        <begin position="1"/>
        <end position="292"/>
    </location>
</feature>
<feature type="coiled-coil region" evidence="1">
    <location>
        <begin position="11"/>
        <end position="45"/>
    </location>
</feature>
<reference evidence="3" key="1">
    <citation type="submission" date="2025-08" db="UniProtKB">
        <authorList>
            <consortium name="RefSeq"/>
        </authorList>
    </citation>
    <scope>IDENTIFICATION</scope>
</reference>
<dbReference type="OrthoDB" id="1245115at2759"/>
<dbReference type="PANTHER" id="PTHR46238">
    <property type="entry name" value="REVERSE TRANSCRIPTASE DOMAIN-CONTAINING PROTEIN"/>
    <property type="match status" value="1"/>
</dbReference>
<evidence type="ECO:0000256" key="1">
    <source>
        <dbReference type="SAM" id="Coils"/>
    </source>
</evidence>